<keyword evidence="3" id="KW-0687">Ribonucleoprotein</keyword>
<keyword evidence="3" id="KW-0699">rRNA-binding</keyword>
<dbReference type="AlphaFoldDB" id="A0A1G1ZMW3"/>
<dbReference type="EMBL" id="MHJI01000023">
    <property type="protein sequence ID" value="OGY65100.1"/>
    <property type="molecule type" value="Genomic_DNA"/>
</dbReference>
<evidence type="ECO:0000256" key="4">
    <source>
        <dbReference type="SAM" id="MobiDB-lite"/>
    </source>
</evidence>
<protein>
    <recommendedName>
        <fullName evidence="2 3">Small ribosomal subunit protein bS6</fullName>
    </recommendedName>
</protein>
<evidence type="ECO:0000256" key="3">
    <source>
        <dbReference type="HAMAP-Rule" id="MF_00360"/>
    </source>
</evidence>
<evidence type="ECO:0000256" key="2">
    <source>
        <dbReference type="ARBA" id="ARBA00035294"/>
    </source>
</evidence>
<sequence length="148" mass="16901">MTKSEIDTKDEELREYELAVLLKGENALESLILILRKHGIVPDSQSPFERIRLAYPIKKENEAEFGFLCFKSLPDKIQLIDKELRLVSYALRFLLIAREKVVSHNISKHEEVSSAPTSPQITPESQAAPAKNMLSNEELKARLEEILK</sequence>
<dbReference type="InterPro" id="IPR035980">
    <property type="entry name" value="Ribosomal_bS6_sf"/>
</dbReference>
<comment type="caution">
    <text evidence="5">The sequence shown here is derived from an EMBL/GenBank/DDBJ whole genome shotgun (WGS) entry which is preliminary data.</text>
</comment>
<dbReference type="SUPFAM" id="SSF54995">
    <property type="entry name" value="Ribosomal protein S6"/>
    <property type="match status" value="1"/>
</dbReference>
<dbReference type="GO" id="GO:0003735">
    <property type="term" value="F:structural constituent of ribosome"/>
    <property type="evidence" value="ECO:0007669"/>
    <property type="project" value="InterPro"/>
</dbReference>
<dbReference type="GO" id="GO:0005840">
    <property type="term" value="C:ribosome"/>
    <property type="evidence" value="ECO:0007669"/>
    <property type="project" value="UniProtKB-KW"/>
</dbReference>
<dbReference type="GO" id="GO:1990904">
    <property type="term" value="C:ribonucleoprotein complex"/>
    <property type="evidence" value="ECO:0007669"/>
    <property type="project" value="UniProtKB-KW"/>
</dbReference>
<name>A0A1G1ZMW3_9BACT</name>
<dbReference type="InterPro" id="IPR014717">
    <property type="entry name" value="Transl_elong_EF1B/ribsomal_bS6"/>
</dbReference>
<comment type="similarity">
    <text evidence="1 3">Belongs to the bacterial ribosomal protein bS6 family.</text>
</comment>
<proteinExistence type="inferred from homology"/>
<evidence type="ECO:0000313" key="5">
    <source>
        <dbReference type="EMBL" id="OGY65100.1"/>
    </source>
</evidence>
<dbReference type="GO" id="GO:0019843">
    <property type="term" value="F:rRNA binding"/>
    <property type="evidence" value="ECO:0007669"/>
    <property type="project" value="UniProtKB-UniRule"/>
</dbReference>
<keyword evidence="3" id="KW-0689">Ribosomal protein</keyword>
<evidence type="ECO:0000313" key="6">
    <source>
        <dbReference type="Proteomes" id="UP000178517"/>
    </source>
</evidence>
<dbReference type="InterPro" id="IPR000529">
    <property type="entry name" value="Ribosomal_bS6"/>
</dbReference>
<keyword evidence="3" id="KW-0694">RNA-binding</keyword>
<gene>
    <name evidence="3" type="primary">rpsF</name>
    <name evidence="5" type="ORF">A3A04_01660</name>
</gene>
<dbReference type="Pfam" id="PF01250">
    <property type="entry name" value="Ribosomal_S6"/>
    <property type="match status" value="1"/>
</dbReference>
<organism evidence="5 6">
    <name type="scientific">Candidatus Harrisonbacteria bacterium RIFCSPLOWO2_01_FULL_40_28</name>
    <dbReference type="NCBI Taxonomy" id="1798406"/>
    <lineage>
        <taxon>Bacteria</taxon>
        <taxon>Candidatus Harrisoniibacteriota</taxon>
    </lineage>
</organism>
<dbReference type="GO" id="GO:0006412">
    <property type="term" value="P:translation"/>
    <property type="evidence" value="ECO:0007669"/>
    <property type="project" value="UniProtKB-UniRule"/>
</dbReference>
<dbReference type="Proteomes" id="UP000178517">
    <property type="component" value="Unassembled WGS sequence"/>
</dbReference>
<dbReference type="Gene3D" id="3.30.70.60">
    <property type="match status" value="1"/>
</dbReference>
<reference evidence="5 6" key="1">
    <citation type="journal article" date="2016" name="Nat. Commun.">
        <title>Thousands of microbial genomes shed light on interconnected biogeochemical processes in an aquifer system.</title>
        <authorList>
            <person name="Anantharaman K."/>
            <person name="Brown C.T."/>
            <person name="Hug L.A."/>
            <person name="Sharon I."/>
            <person name="Castelle C.J."/>
            <person name="Probst A.J."/>
            <person name="Thomas B.C."/>
            <person name="Singh A."/>
            <person name="Wilkins M.J."/>
            <person name="Karaoz U."/>
            <person name="Brodie E.L."/>
            <person name="Williams K.H."/>
            <person name="Hubbard S.S."/>
            <person name="Banfield J.F."/>
        </authorList>
    </citation>
    <scope>NUCLEOTIDE SEQUENCE [LARGE SCALE GENOMIC DNA]</scope>
</reference>
<dbReference type="InterPro" id="IPR020814">
    <property type="entry name" value="Ribosomal_S6_plastid/chlpt"/>
</dbReference>
<feature type="compositionally biased region" description="Polar residues" evidence="4">
    <location>
        <begin position="114"/>
        <end position="125"/>
    </location>
</feature>
<feature type="region of interest" description="Disordered" evidence="4">
    <location>
        <begin position="109"/>
        <end position="135"/>
    </location>
</feature>
<dbReference type="STRING" id="1798406.A3A04_01660"/>
<comment type="function">
    <text evidence="3">Binds together with bS18 to 16S ribosomal RNA.</text>
</comment>
<evidence type="ECO:0000256" key="1">
    <source>
        <dbReference type="ARBA" id="ARBA00009512"/>
    </source>
</evidence>
<dbReference type="HAMAP" id="MF_00360">
    <property type="entry name" value="Ribosomal_bS6"/>
    <property type="match status" value="1"/>
</dbReference>
<accession>A0A1G1ZMW3</accession>